<evidence type="ECO:0000313" key="3">
    <source>
        <dbReference type="Proteomes" id="UP000320585"/>
    </source>
</evidence>
<reference evidence="3" key="1">
    <citation type="submission" date="2019-05" db="EMBL/GenBank/DDBJ databases">
        <title>Complete genome sequencing of Dialister sp. strain 5BBH33.</title>
        <authorList>
            <person name="Sakamoto M."/>
            <person name="Murakami T."/>
            <person name="Mori H."/>
        </authorList>
    </citation>
    <scope>NUCLEOTIDE SEQUENCE [LARGE SCALE GENOMIC DNA]</scope>
    <source>
        <strain evidence="3">5BBH33</strain>
    </source>
</reference>
<dbReference type="EMBL" id="AP019697">
    <property type="protein sequence ID" value="BBK25972.1"/>
    <property type="molecule type" value="Genomic_DNA"/>
</dbReference>
<evidence type="ECO:0000256" key="1">
    <source>
        <dbReference type="SAM" id="SignalP"/>
    </source>
</evidence>
<keyword evidence="3" id="KW-1185">Reference proteome</keyword>
<gene>
    <name evidence="2" type="ORF">Dia5BBH33_19070</name>
</gene>
<feature type="signal peptide" evidence="1">
    <location>
        <begin position="1"/>
        <end position="26"/>
    </location>
</feature>
<dbReference type="NCBIfam" id="NF038205">
    <property type="entry name" value="Campy_LoFi_RPT"/>
    <property type="match status" value="1"/>
</dbReference>
<accession>A0A8D4UVV5</accession>
<dbReference type="RefSeq" id="WP_144269229.1">
    <property type="nucleotide sequence ID" value="NZ_AP019697.1"/>
</dbReference>
<protein>
    <submittedName>
        <fullName evidence="2">Uncharacterized protein</fullName>
    </submittedName>
</protein>
<dbReference type="Proteomes" id="UP000320585">
    <property type="component" value="Chromosome"/>
</dbReference>
<keyword evidence="1" id="KW-0732">Signal</keyword>
<dbReference type="OrthoDB" id="9812829at2"/>
<organism evidence="2 3">
    <name type="scientific">Dialister hominis</name>
    <dbReference type="NCBI Taxonomy" id="2582419"/>
    <lineage>
        <taxon>Bacteria</taxon>
        <taxon>Bacillati</taxon>
        <taxon>Bacillota</taxon>
        <taxon>Negativicutes</taxon>
        <taxon>Veillonellales</taxon>
        <taxon>Veillonellaceae</taxon>
        <taxon>Dialister</taxon>
    </lineage>
</organism>
<evidence type="ECO:0000313" key="2">
    <source>
        <dbReference type="EMBL" id="BBK25972.1"/>
    </source>
</evidence>
<dbReference type="GeneID" id="92717117"/>
<proteinExistence type="predicted"/>
<sequence>MKKGKILLSLSILAALGSFSAPLSWAADVTNPAKKVNTTVEGNVSAGVAENEGDNAVSNILTLDTGADISGNATGGVAVEGAGNALTNTVDVLDTAKVAGAVTGGVSYDGNAKENVVNMAGGTVIRGVTGGRTLGTGEAALNQVTIYGAAIGEETEQFGAVFGGVSAKGMANNNVVKIVGSTTTYENVMGGYAWESSASGKQVFLTGTNTIGTSVFGGDGETGASNNELSIQDNSTIGEKDNEDTGYAIGGFTHTGTALSNKVKVEGGTMNYAVGGLSDQDGSKVESNELTITGGTIYMEAAGGLIDGKVEYEANGGTRVETEGATKNIVTMNGGEVRNLSGGRVNYYATGDAIANEVYVSDEVQIDYLVRGGSTYYGNANNNIVEMTGGTAGMGVEGGESGADLLIQTNKYHKKI</sequence>
<dbReference type="KEGG" id="dho:Dia5BBH33_19070"/>
<name>A0A8D4UVV5_9FIRM</name>
<dbReference type="AlphaFoldDB" id="A0A8D4UVV5"/>
<feature type="chain" id="PRO_5034290904" evidence="1">
    <location>
        <begin position="27"/>
        <end position="416"/>
    </location>
</feature>